<evidence type="ECO:0000256" key="1">
    <source>
        <dbReference type="SAM" id="MobiDB-lite"/>
    </source>
</evidence>
<organism evidence="2">
    <name type="scientific">marine metagenome</name>
    <dbReference type="NCBI Taxonomy" id="408172"/>
    <lineage>
        <taxon>unclassified sequences</taxon>
        <taxon>metagenomes</taxon>
        <taxon>ecological metagenomes</taxon>
    </lineage>
</organism>
<feature type="compositionally biased region" description="Low complexity" evidence="1">
    <location>
        <begin position="1"/>
        <end position="12"/>
    </location>
</feature>
<proteinExistence type="predicted"/>
<evidence type="ECO:0000313" key="2">
    <source>
        <dbReference type="EMBL" id="SVB29606.1"/>
    </source>
</evidence>
<feature type="region of interest" description="Disordered" evidence="1">
    <location>
        <begin position="177"/>
        <end position="196"/>
    </location>
</feature>
<feature type="region of interest" description="Disordered" evidence="1">
    <location>
        <begin position="1"/>
        <end position="31"/>
    </location>
</feature>
<reference evidence="2" key="1">
    <citation type="submission" date="2018-05" db="EMBL/GenBank/DDBJ databases">
        <authorList>
            <person name="Lanie J.A."/>
            <person name="Ng W.-L."/>
            <person name="Kazmierczak K.M."/>
            <person name="Andrzejewski T.M."/>
            <person name="Davidsen T.M."/>
            <person name="Wayne K.J."/>
            <person name="Tettelin H."/>
            <person name="Glass J.I."/>
            <person name="Rusch D."/>
            <person name="Podicherti R."/>
            <person name="Tsui H.-C.T."/>
            <person name="Winkler M.E."/>
        </authorList>
    </citation>
    <scope>NUCLEOTIDE SEQUENCE</scope>
</reference>
<dbReference type="AlphaFoldDB" id="A0A382CTX3"/>
<dbReference type="EMBL" id="UINC01036122">
    <property type="protein sequence ID" value="SVB29606.1"/>
    <property type="molecule type" value="Genomic_DNA"/>
</dbReference>
<accession>A0A382CTX3</accession>
<feature type="compositionally biased region" description="Acidic residues" evidence="1">
    <location>
        <begin position="180"/>
        <end position="196"/>
    </location>
</feature>
<name>A0A382CTX3_9ZZZZ</name>
<feature type="non-terminal residue" evidence="2">
    <location>
        <position position="1"/>
    </location>
</feature>
<protein>
    <submittedName>
        <fullName evidence="2">Uncharacterized protein</fullName>
    </submittedName>
</protein>
<gene>
    <name evidence="2" type="ORF">METZ01_LOCUS182460</name>
</gene>
<sequence>VLLHADAPTAAPTPLPRSRMPRFSATPKSKRCTNLKRSPATVAWLAVLVVLGASTQPASSQDVETETPARLAIFLDCDFCDEAFVRQELTYVDHVRDREVAGVHILVTREDTGAGGEAQTFDLIGLGPFQGMDFSTLHTINVDATEAEARDGFLRTLRATLVPYLMQTSMRDRLRVDVAPSEEDASQQTQPEDDPWDNWTIEMYWDGSADFESQQRAFDTRYGVYINRVTEDWKLQFRPFFNYNYDRFDRDDEIIKSSSHRDGFTSYVVRSISPHWSIGGYGDVLTETFANVHLRYRLMPAIEWNLYPYQEATRRQFTVAYRVGASHIQYRDSTIYNETEQLLPEQILNVGYRVIQPWGDVDVGIDASQYLHDLSRYSAQFSGAVDVRITQGLSIEIGGSFEFIRDQLNLRKGDADLEEVLLRRTQLETDYQAGLSFGFRYRFGSIFNNVVNTRFGGIGNRDRF</sequence>